<proteinExistence type="predicted"/>
<evidence type="ECO:0000313" key="2">
    <source>
        <dbReference type="Proteomes" id="UP000276133"/>
    </source>
</evidence>
<accession>A0A3M7R479</accession>
<comment type="caution">
    <text evidence="1">The sequence shown here is derived from an EMBL/GenBank/DDBJ whole genome shotgun (WGS) entry which is preliminary data.</text>
</comment>
<protein>
    <submittedName>
        <fullName evidence="1">Uncharacterized protein</fullName>
    </submittedName>
</protein>
<dbReference type="Proteomes" id="UP000276133">
    <property type="component" value="Unassembled WGS sequence"/>
</dbReference>
<evidence type="ECO:0000313" key="1">
    <source>
        <dbReference type="EMBL" id="RNA18048.1"/>
    </source>
</evidence>
<sequence length="64" mass="7216">MNFWFKISAARLVSHKENQNPLAPRSLSLNHRPLAIPFHMDHMVAGMVEDMAEDMVVGKVADTL</sequence>
<name>A0A3M7R479_BRAPC</name>
<dbReference type="AlphaFoldDB" id="A0A3M7R479"/>
<dbReference type="EMBL" id="REGN01004317">
    <property type="protein sequence ID" value="RNA18048.1"/>
    <property type="molecule type" value="Genomic_DNA"/>
</dbReference>
<gene>
    <name evidence="1" type="ORF">BpHYR1_008007</name>
</gene>
<organism evidence="1 2">
    <name type="scientific">Brachionus plicatilis</name>
    <name type="common">Marine rotifer</name>
    <name type="synonym">Brachionus muelleri</name>
    <dbReference type="NCBI Taxonomy" id="10195"/>
    <lineage>
        <taxon>Eukaryota</taxon>
        <taxon>Metazoa</taxon>
        <taxon>Spiralia</taxon>
        <taxon>Gnathifera</taxon>
        <taxon>Rotifera</taxon>
        <taxon>Eurotatoria</taxon>
        <taxon>Monogononta</taxon>
        <taxon>Pseudotrocha</taxon>
        <taxon>Ploima</taxon>
        <taxon>Brachionidae</taxon>
        <taxon>Brachionus</taxon>
    </lineage>
</organism>
<reference evidence="1 2" key="1">
    <citation type="journal article" date="2018" name="Sci. Rep.">
        <title>Genomic signatures of local adaptation to the degree of environmental predictability in rotifers.</title>
        <authorList>
            <person name="Franch-Gras L."/>
            <person name="Hahn C."/>
            <person name="Garcia-Roger E.M."/>
            <person name="Carmona M.J."/>
            <person name="Serra M."/>
            <person name="Gomez A."/>
        </authorList>
    </citation>
    <scope>NUCLEOTIDE SEQUENCE [LARGE SCALE GENOMIC DNA]</scope>
    <source>
        <strain evidence="1">HYR1</strain>
    </source>
</reference>
<keyword evidence="2" id="KW-1185">Reference proteome</keyword>